<evidence type="ECO:0000259" key="1">
    <source>
        <dbReference type="PROSITE" id="PS50055"/>
    </source>
</evidence>
<dbReference type="Pfam" id="PF00102">
    <property type="entry name" value="Y_phosphatase"/>
    <property type="match status" value="1"/>
</dbReference>
<dbReference type="InterPro" id="IPR052782">
    <property type="entry name" value="Oocyte-zygote_transition_reg"/>
</dbReference>
<dbReference type="GO" id="GO:0004725">
    <property type="term" value="F:protein tyrosine phosphatase activity"/>
    <property type="evidence" value="ECO:0007669"/>
    <property type="project" value="InterPro"/>
</dbReference>
<dbReference type="PANTHER" id="PTHR46163:SF5">
    <property type="entry name" value="TYROSINE-PROTEIN PHOSPHATASE"/>
    <property type="match status" value="1"/>
</dbReference>
<reference evidence="3" key="1">
    <citation type="submission" date="2019-09" db="UniProtKB">
        <authorList>
            <consortium name="WormBaseParasite"/>
        </authorList>
    </citation>
    <scope>IDENTIFICATION</scope>
</reference>
<accession>A0A183GB03</accession>
<proteinExistence type="predicted"/>
<evidence type="ECO:0000313" key="2">
    <source>
        <dbReference type="Proteomes" id="UP000050761"/>
    </source>
</evidence>
<dbReference type="Proteomes" id="UP000050761">
    <property type="component" value="Unassembled WGS sequence"/>
</dbReference>
<name>A0A183GB03_HELPZ</name>
<dbReference type="AlphaFoldDB" id="A0A183GB03"/>
<evidence type="ECO:0000313" key="3">
    <source>
        <dbReference type="WBParaSite" id="HPBE_0001924101-mRNA-1"/>
    </source>
</evidence>
<keyword evidence="2" id="KW-1185">Reference proteome</keyword>
<dbReference type="WBParaSite" id="HPBE_0001924101-mRNA-1">
    <property type="protein sequence ID" value="HPBE_0001924101-mRNA-1"/>
    <property type="gene ID" value="HPBE_0001924101"/>
</dbReference>
<dbReference type="InterPro" id="IPR029021">
    <property type="entry name" value="Prot-tyrosine_phosphatase-like"/>
</dbReference>
<sequence>LDNRRVVLKIGNVSYIHANYVSSPNNPKRFICTQAPLPKTCPEFWYMVVQEKSKSILMLCNFIEQVSKKNYMLHYDKALCCGQRPHRHMRTLFAETHSFPI</sequence>
<organism evidence="2 3">
    <name type="scientific">Heligmosomoides polygyrus</name>
    <name type="common">Parasitic roundworm</name>
    <dbReference type="NCBI Taxonomy" id="6339"/>
    <lineage>
        <taxon>Eukaryota</taxon>
        <taxon>Metazoa</taxon>
        <taxon>Ecdysozoa</taxon>
        <taxon>Nematoda</taxon>
        <taxon>Chromadorea</taxon>
        <taxon>Rhabditida</taxon>
        <taxon>Rhabditina</taxon>
        <taxon>Rhabditomorpha</taxon>
        <taxon>Strongyloidea</taxon>
        <taxon>Heligmosomidae</taxon>
        <taxon>Heligmosomoides</taxon>
    </lineage>
</organism>
<protein>
    <submittedName>
        <fullName evidence="3">Tyrosine-protein phosphatase domain-containing protein</fullName>
    </submittedName>
</protein>
<dbReference type="SUPFAM" id="SSF52799">
    <property type="entry name" value="(Phosphotyrosine protein) phosphatases II"/>
    <property type="match status" value="1"/>
</dbReference>
<dbReference type="Gene3D" id="3.90.190.10">
    <property type="entry name" value="Protein tyrosine phosphatase superfamily"/>
    <property type="match status" value="1"/>
</dbReference>
<feature type="domain" description="Tyrosine-protein phosphatase" evidence="1">
    <location>
        <begin position="1"/>
        <end position="71"/>
    </location>
</feature>
<dbReference type="InterPro" id="IPR000242">
    <property type="entry name" value="PTP_cat"/>
</dbReference>
<dbReference type="PROSITE" id="PS50055">
    <property type="entry name" value="TYR_PHOSPHATASE_PTP"/>
    <property type="match status" value="1"/>
</dbReference>
<dbReference type="PANTHER" id="PTHR46163">
    <property type="entry name" value="TYROSINE-PROTEIN PHOSPHATASE-RELATED"/>
    <property type="match status" value="1"/>
</dbReference>